<dbReference type="Proteomes" id="UP000502298">
    <property type="component" value="Chromosome"/>
</dbReference>
<dbReference type="KEGG" id="arca:HC352_07575"/>
<dbReference type="RefSeq" id="WP_168918301.1">
    <property type="nucleotide sequence ID" value="NZ_CP050804.1"/>
</dbReference>
<proteinExistence type="predicted"/>
<organism evidence="1 2">
    <name type="scientific">Arcanobacterium buesumense</name>
    <dbReference type="NCBI Taxonomy" id="2722751"/>
    <lineage>
        <taxon>Bacteria</taxon>
        <taxon>Bacillati</taxon>
        <taxon>Actinomycetota</taxon>
        <taxon>Actinomycetes</taxon>
        <taxon>Actinomycetales</taxon>
        <taxon>Actinomycetaceae</taxon>
        <taxon>Arcanobacterium</taxon>
    </lineage>
</organism>
<reference evidence="1 2" key="1">
    <citation type="submission" date="2020-03" db="EMBL/GenBank/DDBJ databases">
        <title>Complete genome of Arcanobacterium buesumensis sp. nov. strain 2701.</title>
        <authorList>
            <person name="Borowiak M."/>
            <person name="Alssahen M."/>
            <person name="Laemmler C."/>
            <person name="Malorny B."/>
            <person name="Hassan A."/>
            <person name="Prenger-Berninghoff E."/>
            <person name="Ploetz M."/>
            <person name="Abdulmawjood A."/>
        </authorList>
    </citation>
    <scope>NUCLEOTIDE SEQUENCE [LARGE SCALE GENOMIC DNA]</scope>
    <source>
        <strain evidence="1 2">2701</strain>
    </source>
</reference>
<name>A0A6H2EMT0_9ACTO</name>
<gene>
    <name evidence="1" type="ORF">HC352_07575</name>
</gene>
<accession>A0A6H2EMT0</accession>
<dbReference type="EMBL" id="CP050804">
    <property type="protein sequence ID" value="QJC22379.1"/>
    <property type="molecule type" value="Genomic_DNA"/>
</dbReference>
<dbReference type="AlphaFoldDB" id="A0A6H2EMT0"/>
<protein>
    <submittedName>
        <fullName evidence="1">Uncharacterized protein</fullName>
    </submittedName>
</protein>
<evidence type="ECO:0000313" key="2">
    <source>
        <dbReference type="Proteomes" id="UP000502298"/>
    </source>
</evidence>
<sequence>MTNPQNDFEDNGASENNQLTVIEDEDGLVIFGAGEALIEALEQRGAKSRPFSPTQSILSSLGSISSLGGLVTQESGRWVKLTEESAKLVAERGGIANVPAGVVRQDNGQIIKHIKFDQTGLMDLNPASFVSFGMYMQQMALQQQLEEIQEYLVTIDKKLDTLIRDQHDRVISEIFGLQMRVDEAAEIAQNVGELGDIAWSKIDDAEKVLAEAQAYALRKIEYLRKEISKTEFSSELQRLMNTAVEDVPQWMLVCAHALKIGDQVALLELEKVQHDTPQAYLAHRHAKKRARQRRLQLITDGISVWGEMLVAKAEEARDNKLLHPITADAVISDAESIARDTQNILRVLADQEMVLDVGERPAWLTVASNFVSEKSDSISRTAEEASTYAVEQLKAAPQAISSAVSSVFKKYWD</sequence>
<keyword evidence="2" id="KW-1185">Reference proteome</keyword>
<evidence type="ECO:0000313" key="1">
    <source>
        <dbReference type="EMBL" id="QJC22379.1"/>
    </source>
</evidence>